<dbReference type="PANTHER" id="PTHR47165">
    <property type="entry name" value="OS03G0429900 PROTEIN"/>
    <property type="match status" value="1"/>
</dbReference>
<proteinExistence type="predicted"/>
<dbReference type="GO" id="GO:0003677">
    <property type="term" value="F:DNA binding"/>
    <property type="evidence" value="ECO:0007669"/>
    <property type="project" value="UniProtKB-KW"/>
</dbReference>
<name>A0A2P6RSS1_ROSCH</name>
<evidence type="ECO:0000259" key="2">
    <source>
        <dbReference type="Pfam" id="PF16900"/>
    </source>
</evidence>
<feature type="domain" description="Replication protein A OB" evidence="2">
    <location>
        <begin position="68"/>
        <end position="159"/>
    </location>
</feature>
<dbReference type="InterPro" id="IPR012340">
    <property type="entry name" value="NA-bd_OB-fold"/>
</dbReference>
<reference evidence="3 4" key="1">
    <citation type="journal article" date="2018" name="Nat. Genet.">
        <title>The Rosa genome provides new insights in the design of modern roses.</title>
        <authorList>
            <person name="Bendahmane M."/>
        </authorList>
    </citation>
    <scope>NUCLEOTIDE SEQUENCE [LARGE SCALE GENOMIC DNA]</scope>
    <source>
        <strain evidence="4">cv. Old Blush</strain>
    </source>
</reference>
<dbReference type="Gene3D" id="2.40.50.140">
    <property type="entry name" value="Nucleic acid-binding proteins"/>
    <property type="match status" value="1"/>
</dbReference>
<gene>
    <name evidence="3" type="ORF">RchiOBHm_Chr2g0122381</name>
</gene>
<accession>A0A2P6RSS1</accession>
<dbReference type="STRING" id="74649.A0A2P6RSS1"/>
<evidence type="ECO:0000256" key="1">
    <source>
        <dbReference type="ARBA" id="ARBA00023125"/>
    </source>
</evidence>
<keyword evidence="4" id="KW-1185">Reference proteome</keyword>
<organism evidence="3 4">
    <name type="scientific">Rosa chinensis</name>
    <name type="common">China rose</name>
    <dbReference type="NCBI Taxonomy" id="74649"/>
    <lineage>
        <taxon>Eukaryota</taxon>
        <taxon>Viridiplantae</taxon>
        <taxon>Streptophyta</taxon>
        <taxon>Embryophyta</taxon>
        <taxon>Tracheophyta</taxon>
        <taxon>Spermatophyta</taxon>
        <taxon>Magnoliopsida</taxon>
        <taxon>eudicotyledons</taxon>
        <taxon>Gunneridae</taxon>
        <taxon>Pentapetalae</taxon>
        <taxon>rosids</taxon>
        <taxon>fabids</taxon>
        <taxon>Rosales</taxon>
        <taxon>Rosaceae</taxon>
        <taxon>Rosoideae</taxon>
        <taxon>Rosoideae incertae sedis</taxon>
        <taxon>Rosa</taxon>
    </lineage>
</organism>
<keyword evidence="1" id="KW-0238">DNA-binding</keyword>
<comment type="caution">
    <text evidence="3">The sequence shown here is derived from an EMBL/GenBank/DDBJ whole genome shotgun (WGS) entry which is preliminary data.</text>
</comment>
<evidence type="ECO:0000313" key="3">
    <source>
        <dbReference type="EMBL" id="PRQ49479.1"/>
    </source>
</evidence>
<dbReference type="SUPFAM" id="SSF50249">
    <property type="entry name" value="Nucleic acid-binding proteins"/>
    <property type="match status" value="1"/>
</dbReference>
<dbReference type="InterPro" id="IPR031657">
    <property type="entry name" value="REPA_OB_2"/>
</dbReference>
<evidence type="ECO:0000313" key="4">
    <source>
        <dbReference type="Proteomes" id="UP000238479"/>
    </source>
</evidence>
<dbReference type="EMBL" id="PDCK01000040">
    <property type="protein sequence ID" value="PRQ49479.1"/>
    <property type="molecule type" value="Genomic_DNA"/>
</dbReference>
<dbReference type="Pfam" id="PF16900">
    <property type="entry name" value="REPA_OB_2"/>
    <property type="match status" value="1"/>
</dbReference>
<protein>
    <submittedName>
        <fullName evidence="3">Putative replication protein A, OB</fullName>
    </submittedName>
</protein>
<dbReference type="AlphaFoldDB" id="A0A2P6RSS1"/>
<dbReference type="Proteomes" id="UP000238479">
    <property type="component" value="Chromosome 2"/>
</dbReference>
<dbReference type="Gramene" id="PRQ49479">
    <property type="protein sequence ID" value="PRQ49479"/>
    <property type="gene ID" value="RchiOBHm_Chr2g0122381"/>
</dbReference>
<sequence length="176" mass="19983">MQQGQIYDISVFHTRKDPAKPKVANHDVQLYFNESTKFVPVEGIVPLIPEYSFHLLDFSELPTQSDHQTLLIDLYGCIKSATPEYQVPIKDTGKMESKIDLIVENVRREDLKITLWGDTARKFNLESIEASGSAILALITSLRVTKFRQQIQASTTNHSCILITPQIQQTSEYEAD</sequence>
<dbReference type="PANTHER" id="PTHR47165:SF4">
    <property type="entry name" value="OS03G0429900 PROTEIN"/>
    <property type="match status" value="1"/>
</dbReference>